<proteinExistence type="predicted"/>
<dbReference type="InterPro" id="IPR011528">
    <property type="entry name" value="NERD"/>
</dbReference>
<dbReference type="Pfam" id="PF08378">
    <property type="entry name" value="NERD"/>
    <property type="match status" value="1"/>
</dbReference>
<feature type="region of interest" description="Disordered" evidence="1">
    <location>
        <begin position="247"/>
        <end position="284"/>
    </location>
</feature>
<keyword evidence="2" id="KW-1133">Transmembrane helix</keyword>
<comment type="caution">
    <text evidence="4">The sequence shown here is derived from an EMBL/GenBank/DDBJ whole genome shotgun (WGS) entry which is preliminary data.</text>
</comment>
<feature type="region of interest" description="Disordered" evidence="1">
    <location>
        <begin position="1"/>
        <end position="55"/>
    </location>
</feature>
<feature type="compositionally biased region" description="Low complexity" evidence="1">
    <location>
        <begin position="258"/>
        <end position="274"/>
    </location>
</feature>
<reference evidence="4 5" key="1">
    <citation type="submission" date="2020-08" db="EMBL/GenBank/DDBJ databases">
        <title>A Genomic Blueprint of the Chicken Gut Microbiome.</title>
        <authorList>
            <person name="Gilroy R."/>
            <person name="Ravi A."/>
            <person name="Getino M."/>
            <person name="Pursley I."/>
            <person name="Horton D.L."/>
            <person name="Alikhan N.-F."/>
            <person name="Baker D."/>
            <person name="Gharbi K."/>
            <person name="Hall N."/>
            <person name="Watson M."/>
            <person name="Adriaenssens E.M."/>
            <person name="Foster-Nyarko E."/>
            <person name="Jarju S."/>
            <person name="Secka A."/>
            <person name="Antonio M."/>
            <person name="Oren A."/>
            <person name="Chaudhuri R."/>
            <person name="La Ragione R.M."/>
            <person name="Hildebrand F."/>
            <person name="Pallen M.J."/>
        </authorList>
    </citation>
    <scope>NUCLEOTIDE SEQUENCE [LARGE SCALE GENOMIC DNA]</scope>
    <source>
        <strain evidence="4 5">Sa3CUA2</strain>
    </source>
</reference>
<evidence type="ECO:0000313" key="5">
    <source>
        <dbReference type="Proteomes" id="UP000604241"/>
    </source>
</evidence>
<evidence type="ECO:0000259" key="3">
    <source>
        <dbReference type="PROSITE" id="PS50965"/>
    </source>
</evidence>
<feature type="domain" description="NERD" evidence="3">
    <location>
        <begin position="91"/>
        <end position="200"/>
    </location>
</feature>
<name>A0ABR8QFF0_9CELL</name>
<evidence type="ECO:0000256" key="1">
    <source>
        <dbReference type="SAM" id="MobiDB-lite"/>
    </source>
</evidence>
<keyword evidence="5" id="KW-1185">Reference proteome</keyword>
<keyword evidence="2" id="KW-0812">Transmembrane</keyword>
<feature type="compositionally biased region" description="Basic and acidic residues" evidence="1">
    <location>
        <begin position="17"/>
        <end position="29"/>
    </location>
</feature>
<evidence type="ECO:0000313" key="4">
    <source>
        <dbReference type="EMBL" id="MBD7919158.1"/>
    </source>
</evidence>
<organism evidence="4 5">
    <name type="scientific">Cellulomonas avistercoris</name>
    <dbReference type="NCBI Taxonomy" id="2762242"/>
    <lineage>
        <taxon>Bacteria</taxon>
        <taxon>Bacillati</taxon>
        <taxon>Actinomycetota</taxon>
        <taxon>Actinomycetes</taxon>
        <taxon>Micrococcales</taxon>
        <taxon>Cellulomonadaceae</taxon>
        <taxon>Cellulomonas</taxon>
    </lineage>
</organism>
<feature type="transmembrane region" description="Helical" evidence="2">
    <location>
        <begin position="290"/>
        <end position="312"/>
    </location>
</feature>
<feature type="compositionally biased region" description="Basic residues" evidence="1">
    <location>
        <begin position="275"/>
        <end position="284"/>
    </location>
</feature>
<protein>
    <submittedName>
        <fullName evidence="4">NERD domain-containing protein</fullName>
    </submittedName>
</protein>
<accession>A0ABR8QFF0</accession>
<dbReference type="Proteomes" id="UP000604241">
    <property type="component" value="Unassembled WGS sequence"/>
</dbReference>
<dbReference type="PROSITE" id="PS50965">
    <property type="entry name" value="NERD"/>
    <property type="match status" value="1"/>
</dbReference>
<evidence type="ECO:0000256" key="2">
    <source>
        <dbReference type="SAM" id="Phobius"/>
    </source>
</evidence>
<gene>
    <name evidence="4" type="ORF">H9657_12840</name>
</gene>
<keyword evidence="2" id="KW-0472">Membrane</keyword>
<dbReference type="EMBL" id="JACSQV010000010">
    <property type="protein sequence ID" value="MBD7919158.1"/>
    <property type="molecule type" value="Genomic_DNA"/>
</dbReference>
<sequence length="321" mass="35209">MRRRERGGKSWRGCSGPHDRANRAGRTSDRPLPYRPPRHGATMSEAGYGAEQEAGRRARRVARLREEAARGEAIDEDVIRRAQAAQRNWSVGAEGERLVAANLAHLERYGWVALHDLRWPGRQRANIDHVAVGPGGIVVIDAKNWSGRVAVAEGNLRQNGYGRASSADGVSQAAADVTALLAPQHRTAVRAVLCLAAQDQAPTPVQGVDVLGRWQLAEYLLRMPPRLSVYDVADVARYLEDELRRPLVPTPAGRAPRRSATAGQRTRATRGTGRSPRRTKERGMSKRRAAVVEFMLTIAGIFAVYQIVMHILRSYASSIGG</sequence>